<dbReference type="STRING" id="765420.OSCT_3127"/>
<dbReference type="eggNOG" id="COG1109">
    <property type="taxonomic scope" value="Bacteria"/>
</dbReference>
<keyword evidence="6" id="KW-0413">Isomerase</keyword>
<feature type="domain" description="Alpha-D-phosphohexomutase alpha/beta/alpha" evidence="9">
    <location>
        <begin position="159"/>
        <end position="257"/>
    </location>
</feature>
<proteinExistence type="inferred from homology"/>
<keyword evidence="4" id="KW-0479">Metal-binding</keyword>
<dbReference type="SUPFAM" id="SSF55957">
    <property type="entry name" value="Phosphoglucomutase, C-terminal domain"/>
    <property type="match status" value="1"/>
</dbReference>
<comment type="cofactor">
    <cofactor evidence="1">
        <name>Mg(2+)</name>
        <dbReference type="ChEBI" id="CHEBI:18420"/>
    </cofactor>
</comment>
<dbReference type="SUPFAM" id="SSF53738">
    <property type="entry name" value="Phosphoglucomutase, first 3 domains"/>
    <property type="match status" value="3"/>
</dbReference>
<dbReference type="PANTHER" id="PTHR43771">
    <property type="entry name" value="PHOSPHOMANNOMUTASE"/>
    <property type="match status" value="1"/>
</dbReference>
<organism evidence="11 12">
    <name type="scientific">Oscillochloris trichoides DG-6</name>
    <dbReference type="NCBI Taxonomy" id="765420"/>
    <lineage>
        <taxon>Bacteria</taxon>
        <taxon>Bacillati</taxon>
        <taxon>Chloroflexota</taxon>
        <taxon>Chloroflexia</taxon>
        <taxon>Chloroflexales</taxon>
        <taxon>Chloroflexineae</taxon>
        <taxon>Oscillochloridaceae</taxon>
        <taxon>Oscillochloris</taxon>
    </lineage>
</organism>
<dbReference type="Pfam" id="PF00408">
    <property type="entry name" value="PGM_PMM_IV"/>
    <property type="match status" value="1"/>
</dbReference>
<evidence type="ECO:0000256" key="3">
    <source>
        <dbReference type="ARBA" id="ARBA00022553"/>
    </source>
</evidence>
<dbReference type="InterPro" id="IPR016055">
    <property type="entry name" value="A-D-PHexomutase_a/b/a-I/II/III"/>
</dbReference>
<dbReference type="HOGENOM" id="CLU_016950_9_1_0"/>
<dbReference type="PANTHER" id="PTHR43771:SF2">
    <property type="entry name" value="PHOSPHOMANNOMUTASE_PHOSPHOGLUCOMUTASE"/>
    <property type="match status" value="1"/>
</dbReference>
<protein>
    <submittedName>
        <fullName evidence="11">Phosphomannomutase</fullName>
    </submittedName>
</protein>
<dbReference type="AlphaFoldDB" id="E1IIH6"/>
<dbReference type="InterPro" id="IPR005843">
    <property type="entry name" value="A-D-PHexomutase_C"/>
</dbReference>
<keyword evidence="12" id="KW-1185">Reference proteome</keyword>
<dbReference type="GO" id="GO:0046872">
    <property type="term" value="F:metal ion binding"/>
    <property type="evidence" value="ECO:0007669"/>
    <property type="project" value="UniProtKB-KW"/>
</dbReference>
<feature type="domain" description="Alpha-D-phosphohexomutase C-terminal" evidence="7">
    <location>
        <begin position="381"/>
        <end position="446"/>
    </location>
</feature>
<dbReference type="EMBL" id="ADVR01000133">
    <property type="protein sequence ID" value="EFO79051.1"/>
    <property type="molecule type" value="Genomic_DNA"/>
</dbReference>
<reference evidence="11 12" key="1">
    <citation type="journal article" date="2011" name="J. Bacteriol.">
        <title>Draft genome sequence of the anoxygenic filamentous phototrophic bacterium Oscillochloris trichoides subsp. DG-6.</title>
        <authorList>
            <person name="Kuznetsov B.B."/>
            <person name="Ivanovsky R.N."/>
            <person name="Keppen O.I."/>
            <person name="Sukhacheva M.V."/>
            <person name="Bumazhkin B.K."/>
            <person name="Patutina E.O."/>
            <person name="Beletsky A.V."/>
            <person name="Mardanov A.V."/>
            <person name="Baslerov R.V."/>
            <person name="Panteleeva A.N."/>
            <person name="Kolganova T.V."/>
            <person name="Ravin N.V."/>
            <person name="Skryabin K.G."/>
        </authorList>
    </citation>
    <scope>NUCLEOTIDE SEQUENCE [LARGE SCALE GENOMIC DNA]</scope>
    <source>
        <strain evidence="11 12">DG-6</strain>
    </source>
</reference>
<evidence type="ECO:0000313" key="12">
    <source>
        <dbReference type="Proteomes" id="UP000054010"/>
    </source>
</evidence>
<keyword evidence="3" id="KW-0597">Phosphoprotein</keyword>
<dbReference type="Pfam" id="PF02880">
    <property type="entry name" value="PGM_PMM_III"/>
    <property type="match status" value="1"/>
</dbReference>
<dbReference type="InterPro" id="IPR036900">
    <property type="entry name" value="A-D-PHexomutase_C_sf"/>
</dbReference>
<sequence>MALALNPTIFRAYDIRGVVDVDLDEAIYRLLGQAVGTIFLAQGRCTIAVGRDARLSSPRFQTALIAGLLSTGMDVVDIGLVPTPVMYFAVEHLNLDAGAIVSASHNPPSYNGLKLRRRQVPFGSEPLTSEDVQEVGRVALAGQFAQGQGTLSQVDVSDAYIASVCRLLPFQGRRPKVVLDAGNGVGGPIGLRTYQALGLDVVPLFIEPDGTFPNHHPDPLKAENLQHLIAAVREHGADIGIGLDGDGDRLGVVNSQGQIVFADRYLIALATYLLGQRPGHVIFDVRCSVVLPEAITALGGTPVMWKTGYPNISAKMRELDAVLGADLSGHTFSTFPGHYYDDGTFAGAYLLFALAQMGTTLHELLAPYPDRPSIDEARIPYAEEQKFRVVEYLYTRFAPKYPVVAIDGLRVDFGDGWGLVRASNTEPAITTRFEAMTMDRAREIRTIMLSAVEEFRNQL</sequence>
<gene>
    <name evidence="11" type="ORF">OSCT_3127</name>
</gene>
<evidence type="ECO:0000256" key="6">
    <source>
        <dbReference type="ARBA" id="ARBA00023235"/>
    </source>
</evidence>
<evidence type="ECO:0000259" key="9">
    <source>
        <dbReference type="Pfam" id="PF02879"/>
    </source>
</evidence>
<keyword evidence="5" id="KW-0460">Magnesium</keyword>
<dbReference type="InterPro" id="IPR005845">
    <property type="entry name" value="A-D-PHexomutase_a/b/a-II"/>
</dbReference>
<dbReference type="InterPro" id="IPR005846">
    <property type="entry name" value="A-D-PHexomutase_a/b/a-III"/>
</dbReference>
<dbReference type="Gene3D" id="3.30.310.50">
    <property type="entry name" value="Alpha-D-phosphohexomutase, C-terminal domain"/>
    <property type="match status" value="1"/>
</dbReference>
<evidence type="ECO:0000313" key="11">
    <source>
        <dbReference type="EMBL" id="EFO79051.1"/>
    </source>
</evidence>
<dbReference type="Pfam" id="PF02878">
    <property type="entry name" value="PGM_PMM_I"/>
    <property type="match status" value="1"/>
</dbReference>
<evidence type="ECO:0000256" key="2">
    <source>
        <dbReference type="ARBA" id="ARBA00010231"/>
    </source>
</evidence>
<comment type="similarity">
    <text evidence="2">Belongs to the phosphohexose mutase family.</text>
</comment>
<dbReference type="OrthoDB" id="9806956at2"/>
<dbReference type="InterPro" id="IPR005841">
    <property type="entry name" value="Alpha-D-phosphohexomutase_SF"/>
</dbReference>
<dbReference type="CDD" id="cd03089">
    <property type="entry name" value="PMM_PGM"/>
    <property type="match status" value="1"/>
</dbReference>
<accession>E1IIH6</accession>
<evidence type="ECO:0000256" key="1">
    <source>
        <dbReference type="ARBA" id="ARBA00001946"/>
    </source>
</evidence>
<dbReference type="GO" id="GO:0005975">
    <property type="term" value="P:carbohydrate metabolic process"/>
    <property type="evidence" value="ECO:0007669"/>
    <property type="project" value="InterPro"/>
</dbReference>
<evidence type="ECO:0000256" key="4">
    <source>
        <dbReference type="ARBA" id="ARBA00022723"/>
    </source>
</evidence>
<evidence type="ECO:0000259" key="7">
    <source>
        <dbReference type="Pfam" id="PF00408"/>
    </source>
</evidence>
<dbReference type="Proteomes" id="UP000054010">
    <property type="component" value="Unassembled WGS sequence"/>
</dbReference>
<dbReference type="InterPro" id="IPR005844">
    <property type="entry name" value="A-D-PHexomutase_a/b/a-I"/>
</dbReference>
<name>E1IIH6_9CHLR</name>
<evidence type="ECO:0000259" key="8">
    <source>
        <dbReference type="Pfam" id="PF02878"/>
    </source>
</evidence>
<dbReference type="GO" id="GO:0016868">
    <property type="term" value="F:intramolecular phosphotransferase activity"/>
    <property type="evidence" value="ECO:0007669"/>
    <property type="project" value="InterPro"/>
</dbReference>
<dbReference type="Gene3D" id="3.40.120.10">
    <property type="entry name" value="Alpha-D-Glucose-1,6-Bisphosphate, subunit A, domain 3"/>
    <property type="match status" value="3"/>
</dbReference>
<evidence type="ECO:0000259" key="10">
    <source>
        <dbReference type="Pfam" id="PF02880"/>
    </source>
</evidence>
<dbReference type="Pfam" id="PF02879">
    <property type="entry name" value="PGM_PMM_II"/>
    <property type="match status" value="1"/>
</dbReference>
<comment type="caution">
    <text evidence="11">The sequence shown here is derived from an EMBL/GenBank/DDBJ whole genome shotgun (WGS) entry which is preliminary data.</text>
</comment>
<feature type="domain" description="Alpha-D-phosphohexomutase alpha/beta/alpha" evidence="8">
    <location>
        <begin position="9"/>
        <end position="117"/>
    </location>
</feature>
<dbReference type="PRINTS" id="PR00509">
    <property type="entry name" value="PGMPMM"/>
</dbReference>
<evidence type="ECO:0000256" key="5">
    <source>
        <dbReference type="ARBA" id="ARBA00022842"/>
    </source>
</evidence>
<feature type="domain" description="Alpha-D-phosphohexomutase alpha/beta/alpha" evidence="10">
    <location>
        <begin position="263"/>
        <end position="366"/>
    </location>
</feature>